<organism evidence="1">
    <name type="scientific">Thermomicrobium roseum</name>
    <dbReference type="NCBI Taxonomy" id="500"/>
    <lineage>
        <taxon>Bacteria</taxon>
        <taxon>Pseudomonadati</taxon>
        <taxon>Thermomicrobiota</taxon>
        <taxon>Thermomicrobia</taxon>
        <taxon>Thermomicrobiales</taxon>
        <taxon>Thermomicrobiaceae</taxon>
        <taxon>Thermomicrobium</taxon>
    </lineage>
</organism>
<sequence length="454" mass="51826">MATEVLRALREKYAREQAREKPWIEYPARIPHIELLGRMPDSAFDQEQWLVAVRGQHFALTPILYRILEEADGRTSAAEIAERVSHLVGRELSAADVRWLIEHRLIPAGLIQAGRAETRQAEAAEERSRPLLKIRARVPLLQPQWIAPLTGILQYLFWRPVAIVALALIGFMHLWIYTAGTSALGEATRLLFIEPRWILLVFAMEIGASLFHEFGHAAAMRRSRCPHGPIGFGIYLIWPVFFTDVTPIYRLRRSERLRVDLGGMYFHQIAALAFMALYAASGWPLWLLGVIIADVQCLRQLNPFFRFDGYYVLADLLGIPDPLSHIRPYLQSLFRRGSYTGLRLRRTTYFLFAGYLGLVAIYFILPYAFGIQFGKEVIQTIWLTGVGLQHALVAAWEIHDALLLAAVAVQAFFWLLSVLGLALFCWTAFSLTGLLLRRLFAFGRPWHRVAGRHR</sequence>
<name>A0A7C1K4U3_THERO</name>
<proteinExistence type="predicted"/>
<dbReference type="EMBL" id="DSJL01000011">
    <property type="protein sequence ID" value="HEF66392.1"/>
    <property type="molecule type" value="Genomic_DNA"/>
</dbReference>
<evidence type="ECO:0008006" key="2">
    <source>
        <dbReference type="Google" id="ProtNLM"/>
    </source>
</evidence>
<accession>A0A7C1K4U3</accession>
<dbReference type="AlphaFoldDB" id="A0A7C1K4U3"/>
<protein>
    <recommendedName>
        <fullName evidence="2">PqqD family peptide modification chaperone</fullName>
    </recommendedName>
</protein>
<gene>
    <name evidence="1" type="ORF">ENP47_12465</name>
</gene>
<comment type="caution">
    <text evidence="1">The sequence shown here is derived from an EMBL/GenBank/DDBJ whole genome shotgun (WGS) entry which is preliminary data.</text>
</comment>
<evidence type="ECO:0000313" key="1">
    <source>
        <dbReference type="EMBL" id="HEF66392.1"/>
    </source>
</evidence>
<reference evidence="1" key="1">
    <citation type="journal article" date="2020" name="mSystems">
        <title>Genome- and Community-Level Interaction Insights into Carbon Utilization and Element Cycling Functions of Hydrothermarchaeota in Hydrothermal Sediment.</title>
        <authorList>
            <person name="Zhou Z."/>
            <person name="Liu Y."/>
            <person name="Xu W."/>
            <person name="Pan J."/>
            <person name="Luo Z.H."/>
            <person name="Li M."/>
        </authorList>
    </citation>
    <scope>NUCLEOTIDE SEQUENCE [LARGE SCALE GENOMIC DNA]</scope>
    <source>
        <strain evidence="1">SpSt-222</strain>
    </source>
</reference>